<keyword evidence="2" id="KW-0539">Nucleus</keyword>
<protein>
    <submittedName>
        <fullName evidence="5">RING-3</fullName>
    </submittedName>
</protein>
<dbReference type="PROSITE" id="PS50048">
    <property type="entry name" value="ZN2_CY6_FUNGAL_2"/>
    <property type="match status" value="1"/>
</dbReference>
<proteinExistence type="predicted"/>
<dbReference type="AlphaFoldDB" id="A0A8K0TL58"/>
<dbReference type="OrthoDB" id="2740448at2759"/>
<evidence type="ECO:0000313" key="5">
    <source>
        <dbReference type="EMBL" id="KAH7367180.1"/>
    </source>
</evidence>
<dbReference type="InterPro" id="IPR050797">
    <property type="entry name" value="Carb_Metab_Trans_Reg"/>
</dbReference>
<dbReference type="PANTHER" id="PTHR31668:SF20">
    <property type="entry name" value="ZN(II)2CYS6 TRANSCRIPTION FACTOR (EUROFUNG)"/>
    <property type="match status" value="1"/>
</dbReference>
<keyword evidence="6" id="KW-1185">Reference proteome</keyword>
<reference evidence="5" key="1">
    <citation type="journal article" date="2021" name="Nat. Commun.">
        <title>Genetic determinants of endophytism in the Arabidopsis root mycobiome.</title>
        <authorList>
            <person name="Mesny F."/>
            <person name="Miyauchi S."/>
            <person name="Thiergart T."/>
            <person name="Pickel B."/>
            <person name="Atanasova L."/>
            <person name="Karlsson M."/>
            <person name="Huettel B."/>
            <person name="Barry K.W."/>
            <person name="Haridas S."/>
            <person name="Chen C."/>
            <person name="Bauer D."/>
            <person name="Andreopoulos W."/>
            <person name="Pangilinan J."/>
            <person name="LaButti K."/>
            <person name="Riley R."/>
            <person name="Lipzen A."/>
            <person name="Clum A."/>
            <person name="Drula E."/>
            <person name="Henrissat B."/>
            <person name="Kohler A."/>
            <person name="Grigoriev I.V."/>
            <person name="Martin F.M."/>
            <person name="Hacquard S."/>
        </authorList>
    </citation>
    <scope>NUCLEOTIDE SEQUENCE</scope>
    <source>
        <strain evidence="5">MPI-CAGE-AT-0016</strain>
    </source>
</reference>
<dbReference type="CDD" id="cd12148">
    <property type="entry name" value="fungal_TF_MHR"/>
    <property type="match status" value="1"/>
</dbReference>
<dbReference type="GO" id="GO:0000981">
    <property type="term" value="F:DNA-binding transcription factor activity, RNA polymerase II-specific"/>
    <property type="evidence" value="ECO:0007669"/>
    <property type="project" value="InterPro"/>
</dbReference>
<name>A0A8K0TL58_9PEZI</name>
<evidence type="ECO:0000256" key="1">
    <source>
        <dbReference type="ARBA" id="ARBA00022723"/>
    </source>
</evidence>
<feature type="compositionally biased region" description="Low complexity" evidence="3">
    <location>
        <begin position="96"/>
        <end position="113"/>
    </location>
</feature>
<dbReference type="SUPFAM" id="SSF57701">
    <property type="entry name" value="Zn2/Cys6 DNA-binding domain"/>
    <property type="match status" value="1"/>
</dbReference>
<dbReference type="SMART" id="SM00066">
    <property type="entry name" value="GAL4"/>
    <property type="match status" value="1"/>
</dbReference>
<feature type="region of interest" description="Disordered" evidence="3">
    <location>
        <begin position="55"/>
        <end position="121"/>
    </location>
</feature>
<comment type="caution">
    <text evidence="5">The sequence shown here is derived from an EMBL/GenBank/DDBJ whole genome shotgun (WGS) entry which is preliminary data.</text>
</comment>
<gene>
    <name evidence="5" type="ORF">B0T11DRAFT_274821</name>
</gene>
<evidence type="ECO:0000313" key="6">
    <source>
        <dbReference type="Proteomes" id="UP000813385"/>
    </source>
</evidence>
<dbReference type="Proteomes" id="UP000813385">
    <property type="component" value="Unassembled WGS sequence"/>
</dbReference>
<dbReference type="GO" id="GO:0008270">
    <property type="term" value="F:zinc ion binding"/>
    <property type="evidence" value="ECO:0007669"/>
    <property type="project" value="InterPro"/>
</dbReference>
<dbReference type="GO" id="GO:0003677">
    <property type="term" value="F:DNA binding"/>
    <property type="evidence" value="ECO:0007669"/>
    <property type="project" value="InterPro"/>
</dbReference>
<accession>A0A8K0TL58</accession>
<dbReference type="GO" id="GO:0006351">
    <property type="term" value="P:DNA-templated transcription"/>
    <property type="evidence" value="ECO:0007669"/>
    <property type="project" value="InterPro"/>
</dbReference>
<dbReference type="Gene3D" id="4.10.240.10">
    <property type="entry name" value="Zn(2)-C6 fungal-type DNA-binding domain"/>
    <property type="match status" value="1"/>
</dbReference>
<feature type="domain" description="Zn(2)-C6 fungal-type" evidence="4">
    <location>
        <begin position="20"/>
        <end position="49"/>
    </location>
</feature>
<sequence length="525" mass="58105">MSGRADATVLPKKLSKVRQACDACHTRKVRCDGCRPCKNCLESVAECTYLAVHKKTGPKEGPRRPRRLPRQQPPAWRPLDSPHPRSSLGGEERSSSRAARTARAAPGSPSAPEDGVGFLPSPRVRSREVQWCIDAYFTHKYPLTPILDREQAGLWTVPASPEQYSLVMACCAVISLSPEILPPSPCDLIIPPADFLINESIRARQFCDLAGNPSLTHVQTSFFLYAVFFCKDKDNAAWYYLREAITILQALRLHEETTYSTMDDPLLAKYGRRMFWVLFITERAYSLQRNRPVTLQDTLGLPHVSPSSSDAEILLGFLDLISLYRHFGADLIATWNSPTRSTNADLDLMSLQNHLRYTLPNVSTYAPAQQADLLMSRQWLKIVVWKLCVSQSTLSITGNSQDAMSLHYPAAIARDVVLATRLVSTEAFEANGIGILEKVFDVGCSLADVLLLVPGSLGSAIDVGPIDLLMEIVKIVGTRFGGSYRHLSMLADKAHGCLLMNVDRSLPLPADTASDTHDRVEELSM</sequence>
<dbReference type="PANTHER" id="PTHR31668">
    <property type="entry name" value="GLUCOSE TRANSPORT TRANSCRIPTION REGULATOR RGT1-RELATED-RELATED"/>
    <property type="match status" value="1"/>
</dbReference>
<feature type="compositionally biased region" description="Low complexity" evidence="3">
    <location>
        <begin position="77"/>
        <end position="89"/>
    </location>
</feature>
<keyword evidence="1" id="KW-0479">Metal-binding</keyword>
<dbReference type="InterPro" id="IPR036864">
    <property type="entry name" value="Zn2-C6_fun-type_DNA-bd_sf"/>
</dbReference>
<evidence type="ECO:0000259" key="4">
    <source>
        <dbReference type="PROSITE" id="PS50048"/>
    </source>
</evidence>
<evidence type="ECO:0000256" key="2">
    <source>
        <dbReference type="ARBA" id="ARBA00023242"/>
    </source>
</evidence>
<dbReference type="EMBL" id="JAGPXD010000002">
    <property type="protein sequence ID" value="KAH7367180.1"/>
    <property type="molecule type" value="Genomic_DNA"/>
</dbReference>
<dbReference type="Pfam" id="PF00172">
    <property type="entry name" value="Zn_clus"/>
    <property type="match status" value="1"/>
</dbReference>
<organism evidence="5 6">
    <name type="scientific">Plectosphaerella cucumerina</name>
    <dbReference type="NCBI Taxonomy" id="40658"/>
    <lineage>
        <taxon>Eukaryota</taxon>
        <taxon>Fungi</taxon>
        <taxon>Dikarya</taxon>
        <taxon>Ascomycota</taxon>
        <taxon>Pezizomycotina</taxon>
        <taxon>Sordariomycetes</taxon>
        <taxon>Hypocreomycetidae</taxon>
        <taxon>Glomerellales</taxon>
        <taxon>Plectosphaerellaceae</taxon>
        <taxon>Plectosphaerella</taxon>
    </lineage>
</organism>
<dbReference type="CDD" id="cd00067">
    <property type="entry name" value="GAL4"/>
    <property type="match status" value="1"/>
</dbReference>
<dbReference type="Pfam" id="PF04082">
    <property type="entry name" value="Fungal_trans"/>
    <property type="match status" value="1"/>
</dbReference>
<dbReference type="PROSITE" id="PS00463">
    <property type="entry name" value="ZN2_CY6_FUNGAL_1"/>
    <property type="match status" value="1"/>
</dbReference>
<evidence type="ECO:0000256" key="3">
    <source>
        <dbReference type="SAM" id="MobiDB-lite"/>
    </source>
</evidence>
<dbReference type="InterPro" id="IPR007219">
    <property type="entry name" value="XnlR_reg_dom"/>
</dbReference>
<dbReference type="SMART" id="SM00906">
    <property type="entry name" value="Fungal_trans"/>
    <property type="match status" value="1"/>
</dbReference>
<dbReference type="InterPro" id="IPR001138">
    <property type="entry name" value="Zn2Cys6_DnaBD"/>
</dbReference>